<evidence type="ECO:0000256" key="2">
    <source>
        <dbReference type="ARBA" id="ARBA00009959"/>
    </source>
</evidence>
<proteinExistence type="inferred from homology"/>
<evidence type="ECO:0000256" key="6">
    <source>
        <dbReference type="ARBA" id="ARBA00022801"/>
    </source>
</evidence>
<dbReference type="KEGG" id="bhl:Bache_3081"/>
<reference evidence="11 12" key="2">
    <citation type="journal article" date="2011" name="Stand. Genomic Sci.">
        <title>Complete genome sequence of Bacteroides helcogenes type strain (P 36-108).</title>
        <authorList>
            <person name="Pati A."/>
            <person name="Gronow S."/>
            <person name="Zeytun A."/>
            <person name="Lapidus A."/>
            <person name="Nolan M."/>
            <person name="Hammon N."/>
            <person name="Deshpande S."/>
            <person name="Cheng J.F."/>
            <person name="Tapia R."/>
            <person name="Han C."/>
            <person name="Goodwin L."/>
            <person name="Pitluck S."/>
            <person name="Liolios K."/>
            <person name="Pagani I."/>
            <person name="Ivanova N."/>
            <person name="Mavromatis K."/>
            <person name="Chen A."/>
            <person name="Palaniappan K."/>
            <person name="Land M."/>
            <person name="Hauser L."/>
            <person name="Chang Y.J."/>
            <person name="Jeffries C.D."/>
            <person name="Detter J.C."/>
            <person name="Brambilla E."/>
            <person name="Rohde M."/>
            <person name="Goker M."/>
            <person name="Woyke T."/>
            <person name="Bristow J."/>
            <person name="Eisen J.A."/>
            <person name="Markowitz V."/>
            <person name="Hugenholtz P."/>
            <person name="Kyrpides N.C."/>
            <person name="Klenk H.P."/>
            <person name="Lucas S."/>
        </authorList>
    </citation>
    <scope>NUCLEOTIDE SEQUENCE [LARGE SCALE GENOMIC DNA]</scope>
    <source>
        <strain evidence="12">ATCC 35417 / DSM 20613 / JCM 6297 / CCUG 15421 / P 36-108</strain>
    </source>
</reference>
<keyword evidence="4 9" id="KW-0479">Metal-binding</keyword>
<dbReference type="HAMAP" id="MF_01471">
    <property type="entry name" value="Cas2"/>
    <property type="match status" value="1"/>
</dbReference>
<dbReference type="Pfam" id="PF09827">
    <property type="entry name" value="CRISPR_Cas2"/>
    <property type="match status" value="1"/>
</dbReference>
<dbReference type="SUPFAM" id="SSF143430">
    <property type="entry name" value="TTP0101/SSO1404-like"/>
    <property type="match status" value="1"/>
</dbReference>
<dbReference type="PANTHER" id="PTHR34405:SF3">
    <property type="entry name" value="CRISPR-ASSOCIATED ENDORIBONUCLEASE CAS2 3"/>
    <property type="match status" value="1"/>
</dbReference>
<keyword evidence="3 9" id="KW-0540">Nuclease</keyword>
<evidence type="ECO:0000256" key="10">
    <source>
        <dbReference type="PIRNR" id="PIRNR032582"/>
    </source>
</evidence>
<keyword evidence="6 9" id="KW-0378">Hydrolase</keyword>
<comment type="similarity">
    <text evidence="2 9 10">Belongs to the CRISPR-associated endoribonuclease Cas2 protein family.</text>
</comment>
<dbReference type="GO" id="GO:0046872">
    <property type="term" value="F:metal ion binding"/>
    <property type="evidence" value="ECO:0007669"/>
    <property type="project" value="UniProtKB-UniRule"/>
</dbReference>
<comment type="function">
    <text evidence="9">CRISPR (clustered regularly interspaced short palindromic repeat), is an adaptive immune system that provides protection against mobile genetic elements (viruses, transposable elements and conjugative plasmids). CRISPR clusters contain sequences complementary to antecedent mobile elements and target invading nucleic acids. CRISPR clusters are transcribed and processed into CRISPR RNA (crRNA). Functions as a ssRNA-specific endoribonuclease. Involved in the integration of spacer DNA into the CRISPR cassette.</text>
</comment>
<dbReference type="GO" id="GO:0043571">
    <property type="term" value="P:maintenance of CRISPR repeat elements"/>
    <property type="evidence" value="ECO:0007669"/>
    <property type="project" value="UniProtKB-UniRule"/>
</dbReference>
<dbReference type="Gene3D" id="3.30.70.240">
    <property type="match status" value="1"/>
</dbReference>
<evidence type="ECO:0000256" key="4">
    <source>
        <dbReference type="ARBA" id="ARBA00022723"/>
    </source>
</evidence>
<evidence type="ECO:0000313" key="12">
    <source>
        <dbReference type="Proteomes" id="UP000008630"/>
    </source>
</evidence>
<dbReference type="OrthoDB" id="9798176at2"/>
<name>E6SQG2_BACT6</name>
<dbReference type="HOGENOM" id="CLU_161124_3_1_10"/>
<dbReference type="Proteomes" id="UP000008630">
    <property type="component" value="Chromosome"/>
</dbReference>
<dbReference type="PANTHER" id="PTHR34405">
    <property type="entry name" value="CRISPR-ASSOCIATED ENDORIBONUCLEASE CAS2"/>
    <property type="match status" value="1"/>
</dbReference>
<evidence type="ECO:0000256" key="7">
    <source>
        <dbReference type="ARBA" id="ARBA00022842"/>
    </source>
</evidence>
<keyword evidence="5 9" id="KW-0255">Endonuclease</keyword>
<dbReference type="AlphaFoldDB" id="E6SQG2"/>
<evidence type="ECO:0000256" key="5">
    <source>
        <dbReference type="ARBA" id="ARBA00022759"/>
    </source>
</evidence>
<dbReference type="PIRSF" id="PIRSF032582">
    <property type="entry name" value="Cas2"/>
    <property type="match status" value="1"/>
</dbReference>
<dbReference type="GO" id="GO:0004521">
    <property type="term" value="F:RNA endonuclease activity"/>
    <property type="evidence" value="ECO:0007669"/>
    <property type="project" value="UniProtKB-UniRule"/>
</dbReference>
<keyword evidence="7 9" id="KW-0460">Magnesium</keyword>
<dbReference type="NCBIfam" id="TIGR01573">
    <property type="entry name" value="cas2"/>
    <property type="match status" value="1"/>
</dbReference>
<evidence type="ECO:0000313" key="11">
    <source>
        <dbReference type="EMBL" id="ADV45009.1"/>
    </source>
</evidence>
<dbReference type="GO" id="GO:0051607">
    <property type="term" value="P:defense response to virus"/>
    <property type="evidence" value="ECO:0007669"/>
    <property type="project" value="UniProtKB-UniRule"/>
</dbReference>
<reference key="1">
    <citation type="submission" date="2010-11" db="EMBL/GenBank/DDBJ databases">
        <title>The complete genome of Bacteroides helcogenes P 36-108.</title>
        <authorList>
            <consortium name="US DOE Joint Genome Institute (JGI-PGF)"/>
            <person name="Lucas S."/>
            <person name="Copeland A."/>
            <person name="Lapidus A."/>
            <person name="Bruce D."/>
            <person name="Goodwin L."/>
            <person name="Pitluck S."/>
            <person name="Kyrpides N."/>
            <person name="Mavromatis K."/>
            <person name="Ivanova N."/>
            <person name="Zeytun A."/>
            <person name="Brettin T."/>
            <person name="Detter J.C."/>
            <person name="Tapia R."/>
            <person name="Han C."/>
            <person name="Land M."/>
            <person name="Hauser L."/>
            <person name="Markowitz V."/>
            <person name="Cheng J.-F."/>
            <person name="Hugenholtz P."/>
            <person name="Woyke T."/>
            <person name="Wu D."/>
            <person name="Gronow S."/>
            <person name="Wellnitz S."/>
            <person name="Brambilla E."/>
            <person name="Klenk H.-P."/>
            <person name="Eisen J.A."/>
        </authorList>
    </citation>
    <scope>NUCLEOTIDE SEQUENCE</scope>
    <source>
        <strain>P 36-108</strain>
    </source>
</reference>
<feature type="binding site" evidence="9">
    <location>
        <position position="8"/>
    </location>
    <ligand>
        <name>Mg(2+)</name>
        <dbReference type="ChEBI" id="CHEBI:18420"/>
        <note>catalytic</note>
    </ligand>
</feature>
<dbReference type="RefSeq" id="WP_013548596.1">
    <property type="nucleotide sequence ID" value="NC_014933.1"/>
</dbReference>
<dbReference type="CDD" id="cd09725">
    <property type="entry name" value="Cas2_I_II_III"/>
    <property type="match status" value="1"/>
</dbReference>
<evidence type="ECO:0000256" key="1">
    <source>
        <dbReference type="ARBA" id="ARBA00001946"/>
    </source>
</evidence>
<comment type="cofactor">
    <cofactor evidence="1 9">
        <name>Mg(2+)</name>
        <dbReference type="ChEBI" id="CHEBI:18420"/>
    </cofactor>
</comment>
<evidence type="ECO:0000256" key="3">
    <source>
        <dbReference type="ARBA" id="ARBA00022722"/>
    </source>
</evidence>
<dbReference type="eggNOG" id="COG1343">
    <property type="taxonomic scope" value="Bacteria"/>
</dbReference>
<dbReference type="PATRIC" id="fig|693979.3.peg.3231"/>
<accession>E6SQG2</accession>
<keyword evidence="12" id="KW-1185">Reference proteome</keyword>
<protein>
    <recommendedName>
        <fullName evidence="9">CRISPR-associated endoribonuclease Cas2</fullName>
        <ecNumber evidence="9">3.1.-.-</ecNumber>
    </recommendedName>
</protein>
<evidence type="ECO:0000256" key="9">
    <source>
        <dbReference type="HAMAP-Rule" id="MF_01471"/>
    </source>
</evidence>
<dbReference type="InterPro" id="IPR019199">
    <property type="entry name" value="Virulence_VapD/CRISPR_Cas2"/>
</dbReference>
<gene>
    <name evidence="9" type="primary">cas2</name>
    <name evidence="11" type="ordered locus">Bache_3081</name>
</gene>
<keyword evidence="8 9" id="KW-0051">Antiviral defense</keyword>
<dbReference type="InterPro" id="IPR021127">
    <property type="entry name" value="CRISPR_associated_Cas2"/>
</dbReference>
<evidence type="ECO:0000256" key="8">
    <source>
        <dbReference type="ARBA" id="ARBA00023118"/>
    </source>
</evidence>
<sequence length="96" mass="11170">MYILVTYDVDTTSKEGARRLRRVAKACVDYGQRVQNSVFECEVTEAQYCLLKERIKNIIDMSLDSIRFYILSKNENRRVEVLGVETAYKINDALII</sequence>
<comment type="subunit">
    <text evidence="9">Homodimer, forms a heterotetramer with a Cas1 homodimer.</text>
</comment>
<dbReference type="EMBL" id="CP002352">
    <property type="protein sequence ID" value="ADV45009.1"/>
    <property type="molecule type" value="Genomic_DNA"/>
</dbReference>
<organism evidence="11 12">
    <name type="scientific">Bacteroides helcogenes (strain ATCC 35417 / DSM 20613 / JCM 6297 / CCUG 15421 / P 36-108)</name>
    <dbReference type="NCBI Taxonomy" id="693979"/>
    <lineage>
        <taxon>Bacteria</taxon>
        <taxon>Pseudomonadati</taxon>
        <taxon>Bacteroidota</taxon>
        <taxon>Bacteroidia</taxon>
        <taxon>Bacteroidales</taxon>
        <taxon>Bacteroidaceae</taxon>
        <taxon>Bacteroides</taxon>
    </lineage>
</organism>
<dbReference type="GO" id="GO:0016787">
    <property type="term" value="F:hydrolase activity"/>
    <property type="evidence" value="ECO:0007669"/>
    <property type="project" value="UniProtKB-KW"/>
</dbReference>
<dbReference type="STRING" id="693979.Bache_3081"/>
<dbReference type="EC" id="3.1.-.-" evidence="9"/>